<organism evidence="2 3">
    <name type="scientific">Panagrolaimus superbus</name>
    <dbReference type="NCBI Taxonomy" id="310955"/>
    <lineage>
        <taxon>Eukaryota</taxon>
        <taxon>Metazoa</taxon>
        <taxon>Ecdysozoa</taxon>
        <taxon>Nematoda</taxon>
        <taxon>Chromadorea</taxon>
        <taxon>Rhabditida</taxon>
        <taxon>Tylenchina</taxon>
        <taxon>Panagrolaimomorpha</taxon>
        <taxon>Panagrolaimoidea</taxon>
        <taxon>Panagrolaimidae</taxon>
        <taxon>Panagrolaimus</taxon>
    </lineage>
</organism>
<evidence type="ECO:0000313" key="3">
    <source>
        <dbReference type="WBParaSite" id="PSU_v2.g13948.t1"/>
    </source>
</evidence>
<keyword evidence="2" id="KW-1185">Reference proteome</keyword>
<evidence type="ECO:0000313" key="2">
    <source>
        <dbReference type="Proteomes" id="UP000887577"/>
    </source>
</evidence>
<protein>
    <submittedName>
        <fullName evidence="3">Uncharacterized protein</fullName>
    </submittedName>
</protein>
<feature type="region of interest" description="Disordered" evidence="1">
    <location>
        <begin position="30"/>
        <end position="61"/>
    </location>
</feature>
<sequence length="108" mass="11808">MGSFASLFANEPAHPVTNFANYILSNTTLSGEAGTSSQVSQSQPSSSSSSSSSSNTRSNLRPKAKYHLIKYLTILPTIYEENDEFPDTSEDEEEEDDSCGSPHDTHHY</sequence>
<dbReference type="WBParaSite" id="PSU_v2.g13948.t1">
    <property type="protein sequence ID" value="PSU_v2.g13948.t1"/>
    <property type="gene ID" value="PSU_v2.g13948"/>
</dbReference>
<feature type="compositionally biased region" description="Acidic residues" evidence="1">
    <location>
        <begin position="80"/>
        <end position="98"/>
    </location>
</feature>
<accession>A0A914Y599</accession>
<evidence type="ECO:0000256" key="1">
    <source>
        <dbReference type="SAM" id="MobiDB-lite"/>
    </source>
</evidence>
<dbReference type="Proteomes" id="UP000887577">
    <property type="component" value="Unplaced"/>
</dbReference>
<reference evidence="3" key="1">
    <citation type="submission" date="2022-11" db="UniProtKB">
        <authorList>
            <consortium name="WormBaseParasite"/>
        </authorList>
    </citation>
    <scope>IDENTIFICATION</scope>
</reference>
<proteinExistence type="predicted"/>
<dbReference type="AlphaFoldDB" id="A0A914Y599"/>
<name>A0A914Y599_9BILA</name>
<feature type="region of interest" description="Disordered" evidence="1">
    <location>
        <begin position="79"/>
        <end position="108"/>
    </location>
</feature>
<feature type="compositionally biased region" description="Low complexity" evidence="1">
    <location>
        <begin position="36"/>
        <end position="54"/>
    </location>
</feature>